<protein>
    <submittedName>
        <fullName evidence="1">Uncharacterized protein</fullName>
    </submittedName>
</protein>
<organism evidence="1 2">
    <name type="scientific">Senna tora</name>
    <dbReference type="NCBI Taxonomy" id="362788"/>
    <lineage>
        <taxon>Eukaryota</taxon>
        <taxon>Viridiplantae</taxon>
        <taxon>Streptophyta</taxon>
        <taxon>Embryophyta</taxon>
        <taxon>Tracheophyta</taxon>
        <taxon>Spermatophyta</taxon>
        <taxon>Magnoliopsida</taxon>
        <taxon>eudicotyledons</taxon>
        <taxon>Gunneridae</taxon>
        <taxon>Pentapetalae</taxon>
        <taxon>rosids</taxon>
        <taxon>fabids</taxon>
        <taxon>Fabales</taxon>
        <taxon>Fabaceae</taxon>
        <taxon>Caesalpinioideae</taxon>
        <taxon>Cassia clade</taxon>
        <taxon>Senna</taxon>
    </lineage>
</organism>
<evidence type="ECO:0000313" key="1">
    <source>
        <dbReference type="EMBL" id="KAF7827523.1"/>
    </source>
</evidence>
<dbReference type="EMBL" id="JAAIUW010000006">
    <property type="protein sequence ID" value="KAF7827523.1"/>
    <property type="molecule type" value="Genomic_DNA"/>
</dbReference>
<dbReference type="Proteomes" id="UP000634136">
    <property type="component" value="Unassembled WGS sequence"/>
</dbReference>
<gene>
    <name evidence="1" type="ORF">G2W53_018687</name>
</gene>
<reference evidence="1" key="1">
    <citation type="submission" date="2020-09" db="EMBL/GenBank/DDBJ databases">
        <title>Genome-Enabled Discovery of Anthraquinone Biosynthesis in Senna tora.</title>
        <authorList>
            <person name="Kang S.-H."/>
            <person name="Pandey R.P."/>
            <person name="Lee C.-M."/>
            <person name="Sim J.-S."/>
            <person name="Jeong J.-T."/>
            <person name="Choi B.-S."/>
            <person name="Jung M."/>
            <person name="Ginzburg D."/>
            <person name="Zhao K."/>
            <person name="Won S.Y."/>
            <person name="Oh T.-J."/>
            <person name="Yu Y."/>
            <person name="Kim N.-H."/>
            <person name="Lee O.R."/>
            <person name="Lee T.-H."/>
            <person name="Bashyal P."/>
            <person name="Kim T.-S."/>
            <person name="Lee W.-H."/>
            <person name="Kawkins C."/>
            <person name="Kim C.-K."/>
            <person name="Kim J.S."/>
            <person name="Ahn B.O."/>
            <person name="Rhee S.Y."/>
            <person name="Sohng J.K."/>
        </authorList>
    </citation>
    <scope>NUCLEOTIDE SEQUENCE</scope>
    <source>
        <tissue evidence="1">Leaf</tissue>
    </source>
</reference>
<accession>A0A834WNJ9</accession>
<comment type="caution">
    <text evidence="1">The sequence shown here is derived from an EMBL/GenBank/DDBJ whole genome shotgun (WGS) entry which is preliminary data.</text>
</comment>
<name>A0A834WNJ9_9FABA</name>
<sequence length="311" mass="36201">MLRRSKSSLEITSISYLESQASMRIYNSDIVKDEVIEIKHTGTPKFDCRRFCSNPTVSDCEVEHRACKGSTIFSKSDYYSPNLALNARCIRPHQSHKTRLGMRVHFTHVVSAQCLAAFTQTDQPHNKRIQKVIISYRQLPSFHHRPFCLRLTDPSKILIGVLHEKLFSFRLRLRDPSEILIGIHHEKLLSFRFHLTNPFEILIGVHHGKLFNFRLRLTDSYEILIGVHHRKLFSFCLHLTDPFEILIGIHHGKLFSFHLCLTDSSEILNGVLHEKLFCFHLSLMDPIEILIGLLHGKLFNFRLRLTDPFEI</sequence>
<proteinExistence type="predicted"/>
<keyword evidence="2" id="KW-1185">Reference proteome</keyword>
<evidence type="ECO:0000313" key="2">
    <source>
        <dbReference type="Proteomes" id="UP000634136"/>
    </source>
</evidence>
<dbReference type="AlphaFoldDB" id="A0A834WNJ9"/>